<dbReference type="Pfam" id="PF12420">
    <property type="entry name" value="DUF3671"/>
    <property type="match status" value="1"/>
</dbReference>
<comment type="caution">
    <text evidence="2">The sequence shown here is derived from an EMBL/GenBank/DDBJ whole genome shotgun (WGS) entry which is preliminary data.</text>
</comment>
<keyword evidence="1" id="KW-0472">Membrane</keyword>
<feature type="transmembrane region" description="Helical" evidence="1">
    <location>
        <begin position="145"/>
        <end position="165"/>
    </location>
</feature>
<protein>
    <submittedName>
        <fullName evidence="2">PVX_1variable surface protein</fullName>
    </submittedName>
</protein>
<organism evidence="2 3">
    <name type="scientific">Plasmodium gonderi</name>
    <dbReference type="NCBI Taxonomy" id="77519"/>
    <lineage>
        <taxon>Eukaryota</taxon>
        <taxon>Sar</taxon>
        <taxon>Alveolata</taxon>
        <taxon>Apicomplexa</taxon>
        <taxon>Aconoidasida</taxon>
        <taxon>Haemosporida</taxon>
        <taxon>Plasmodiidae</taxon>
        <taxon>Plasmodium</taxon>
        <taxon>Plasmodium (Plasmodium)</taxon>
    </lineage>
</organism>
<feature type="transmembrane region" description="Helical" evidence="1">
    <location>
        <begin position="216"/>
        <end position="234"/>
    </location>
</feature>
<dbReference type="InterPro" id="IPR022139">
    <property type="entry name" value="Fam-L/Fam-M-like_plasmodium"/>
</dbReference>
<keyword evidence="1" id="KW-1133">Transmembrane helix</keyword>
<evidence type="ECO:0000313" key="2">
    <source>
        <dbReference type="EMBL" id="GAW80437.1"/>
    </source>
</evidence>
<dbReference type="EMBL" id="BDQF01000009">
    <property type="protein sequence ID" value="GAW80437.1"/>
    <property type="molecule type" value="Genomic_DNA"/>
</dbReference>
<feature type="transmembrane region" description="Helical" evidence="1">
    <location>
        <begin position="109"/>
        <end position="133"/>
    </location>
</feature>
<keyword evidence="3" id="KW-1185">Reference proteome</keyword>
<dbReference type="OrthoDB" id="384675at2759"/>
<accession>A0A1Y1JGU3</accession>
<keyword evidence="1" id="KW-0812">Transmembrane</keyword>
<feature type="transmembrane region" description="Helical" evidence="1">
    <location>
        <begin position="185"/>
        <end position="204"/>
    </location>
</feature>
<dbReference type="RefSeq" id="XP_028543026.1">
    <property type="nucleotide sequence ID" value="XM_028687225.1"/>
</dbReference>
<sequence>MIKLKGNTKAKSFIFHLYTKILTILFFIWIYHCHIDDNYLKMIKTKREKNILKLSKLKDMTTKELMNYMYEKIKNILKSTDCYCEKKIFTRLCELHKMTRDKNTDQKTFIISVLKNIFIVLTIPLFICFIGALFCTGNSSLPTSLYHGTSFFSLLSILYIVYFYIKILKFHIILEKGYKPTFYDYIYFYKNCILLLFYFFYFLCHNVLAIQFIKYISINPLCFIEIITILYIHMCKYF</sequence>
<proteinExistence type="predicted"/>
<evidence type="ECO:0000313" key="3">
    <source>
        <dbReference type="Proteomes" id="UP000195521"/>
    </source>
</evidence>
<dbReference type="Proteomes" id="UP000195521">
    <property type="component" value="Unassembled WGS sequence"/>
</dbReference>
<feature type="transmembrane region" description="Helical" evidence="1">
    <location>
        <begin position="12"/>
        <end position="32"/>
    </location>
</feature>
<reference evidence="3" key="1">
    <citation type="submission" date="2017-04" db="EMBL/GenBank/DDBJ databases">
        <title>Plasmodium gonderi genome.</title>
        <authorList>
            <person name="Arisue N."/>
            <person name="Honma H."/>
            <person name="Kawai S."/>
            <person name="Tougan T."/>
            <person name="Tanabe K."/>
            <person name="Horii T."/>
        </authorList>
    </citation>
    <scope>NUCLEOTIDE SEQUENCE [LARGE SCALE GENOMIC DNA]</scope>
    <source>
        <strain evidence="3">ATCC 30045</strain>
    </source>
</reference>
<evidence type="ECO:0000256" key="1">
    <source>
        <dbReference type="SAM" id="Phobius"/>
    </source>
</evidence>
<name>A0A1Y1JGU3_PLAGO</name>
<dbReference type="AlphaFoldDB" id="A0A1Y1JGU3"/>
<gene>
    <name evidence="2" type="ORF">PGO_080010</name>
</gene>
<dbReference type="GeneID" id="39747150"/>